<dbReference type="NCBIfam" id="TIGR04294">
    <property type="entry name" value="pre_pil_HX9DG"/>
    <property type="match status" value="1"/>
</dbReference>
<gene>
    <name evidence="1" type="ORF">CCAX7_10990</name>
</gene>
<dbReference type="RefSeq" id="WP_119321095.1">
    <property type="nucleotide sequence ID" value="NZ_AP025739.1"/>
</dbReference>
<evidence type="ECO:0000313" key="2">
    <source>
        <dbReference type="Proteomes" id="UP000287394"/>
    </source>
</evidence>
<dbReference type="InterPro" id="IPR011453">
    <property type="entry name" value="DUF1559"/>
</dbReference>
<dbReference type="SUPFAM" id="SSF54523">
    <property type="entry name" value="Pili subunits"/>
    <property type="match status" value="1"/>
</dbReference>
<dbReference type="InterPro" id="IPR027558">
    <property type="entry name" value="Pre_pil_HX9DG_C"/>
</dbReference>
<name>A0A402CUN2_9BACT</name>
<dbReference type="EMBL" id="AP025739">
    <property type="protein sequence ID" value="BDI29048.1"/>
    <property type="molecule type" value="Genomic_DNA"/>
</dbReference>
<dbReference type="PANTHER" id="PTHR30093">
    <property type="entry name" value="GENERAL SECRETION PATHWAY PROTEIN G"/>
    <property type="match status" value="1"/>
</dbReference>
<dbReference type="Proteomes" id="UP000287394">
    <property type="component" value="Chromosome"/>
</dbReference>
<dbReference type="AlphaFoldDB" id="A0A402CUN2"/>
<protein>
    <submittedName>
        <fullName evidence="1">Uncharacterized protein</fullName>
    </submittedName>
</protein>
<dbReference type="Pfam" id="PF07596">
    <property type="entry name" value="SBP_bac_10"/>
    <property type="match status" value="1"/>
</dbReference>
<dbReference type="InterPro" id="IPR045584">
    <property type="entry name" value="Pilin-like"/>
</dbReference>
<proteinExistence type="predicted"/>
<dbReference type="KEGG" id="ccot:CCAX7_10990"/>
<evidence type="ECO:0000313" key="1">
    <source>
        <dbReference type="EMBL" id="BDI29048.1"/>
    </source>
</evidence>
<dbReference type="OrthoDB" id="256066at2"/>
<reference evidence="1 2" key="1">
    <citation type="journal article" date="2019" name="Int. J. Syst. Evol. Microbiol.">
        <title>Capsulimonas corticalis gen. nov., sp. nov., an aerobic capsulated bacterium, of a novel bacterial order, Capsulimonadales ord. nov., of the class Armatimonadia of the phylum Armatimonadetes.</title>
        <authorList>
            <person name="Li J."/>
            <person name="Kudo C."/>
            <person name="Tonouchi A."/>
        </authorList>
    </citation>
    <scope>NUCLEOTIDE SEQUENCE [LARGE SCALE GENOMIC DNA]</scope>
    <source>
        <strain evidence="1 2">AX-7</strain>
    </source>
</reference>
<dbReference type="Pfam" id="PF07963">
    <property type="entry name" value="N_methyl"/>
    <property type="match status" value="1"/>
</dbReference>
<sequence>MKRQHGFTLIELLVVIAIIAILAAILFPVFAKAREKARQISCASNMKQLGLSVLQYVQDNDETFMASDNGAGGHGWASRVMPYIKSVGMMKCPDDPTTSPDARVPISYGYNSNLSSLLTPASGTVASLNAPASTVMYFEVIGVVGDVTDPVTSGNDYSVSGNGGDGGGGYIPNPWALYDTGPIGGRPYDSLYDKSRTGRHTDGANYLFSDGHVKFQRPTAVSSGGTPGGNNAGSIPAGTTAASCLQDGCLYNWGGGTGGNASGTDALTSGNQHFSATFSPI</sequence>
<accession>A0A402CUN2</accession>
<dbReference type="PROSITE" id="PS00409">
    <property type="entry name" value="PROKAR_NTER_METHYL"/>
    <property type="match status" value="1"/>
</dbReference>
<dbReference type="Gene3D" id="3.30.700.10">
    <property type="entry name" value="Glycoprotein, Type 4 Pilin"/>
    <property type="match status" value="1"/>
</dbReference>
<dbReference type="NCBIfam" id="TIGR02532">
    <property type="entry name" value="IV_pilin_GFxxxE"/>
    <property type="match status" value="1"/>
</dbReference>
<organism evidence="1 2">
    <name type="scientific">Capsulimonas corticalis</name>
    <dbReference type="NCBI Taxonomy" id="2219043"/>
    <lineage>
        <taxon>Bacteria</taxon>
        <taxon>Bacillati</taxon>
        <taxon>Armatimonadota</taxon>
        <taxon>Armatimonadia</taxon>
        <taxon>Capsulimonadales</taxon>
        <taxon>Capsulimonadaceae</taxon>
        <taxon>Capsulimonas</taxon>
    </lineage>
</organism>
<dbReference type="InterPro" id="IPR012902">
    <property type="entry name" value="N_methyl_site"/>
</dbReference>
<keyword evidence="2" id="KW-1185">Reference proteome</keyword>